<dbReference type="InterPro" id="IPR036388">
    <property type="entry name" value="WH-like_DNA-bd_sf"/>
</dbReference>
<dbReference type="RefSeq" id="WP_286249443.1">
    <property type="nucleotide sequence ID" value="NZ_AP018448.1"/>
</dbReference>
<proteinExistence type="predicted"/>
<evidence type="ECO:0000313" key="2">
    <source>
        <dbReference type="EMBL" id="BBC30769.1"/>
    </source>
</evidence>
<evidence type="ECO:0000313" key="3">
    <source>
        <dbReference type="Proteomes" id="UP001321542"/>
    </source>
</evidence>
<gene>
    <name evidence="2" type="ORF">SGFS_020630</name>
</gene>
<organism evidence="2 3">
    <name type="scientific">Streptomyces graminofaciens</name>
    <dbReference type="NCBI Taxonomy" id="68212"/>
    <lineage>
        <taxon>Bacteria</taxon>
        <taxon>Bacillati</taxon>
        <taxon>Actinomycetota</taxon>
        <taxon>Actinomycetes</taxon>
        <taxon>Kitasatosporales</taxon>
        <taxon>Streptomycetaceae</taxon>
        <taxon>Streptomyces</taxon>
    </lineage>
</organism>
<evidence type="ECO:0008006" key="4">
    <source>
        <dbReference type="Google" id="ProtNLM"/>
    </source>
</evidence>
<accession>A0ABM7F4V2</accession>
<reference evidence="2 3" key="2">
    <citation type="journal article" date="2023" name="ChemBioChem">
        <title>Acyltransferase Domain Exchange between Two Independent Type I Polyketide Synthases in the Same Producer Strain of Macrolide Antibiotics.</title>
        <authorList>
            <person name="Kudo F."/>
            <person name="Kishikawa K."/>
            <person name="Tsuboi K."/>
            <person name="Kido T."/>
            <person name="Usui T."/>
            <person name="Hashimoto J."/>
            <person name="Shin-Ya K."/>
            <person name="Miyanaga A."/>
            <person name="Eguchi T."/>
        </authorList>
    </citation>
    <scope>NUCLEOTIDE SEQUENCE [LARGE SCALE GENOMIC DNA]</scope>
    <source>
        <strain evidence="2 3">A-8890</strain>
    </source>
</reference>
<sequence length="232" mass="25049">MPATPAPAPAKKALTALDHRIELAVGHSIDQLWQHRDRDLLDEPRSRLVDAHRTLVQAEHGVTFYRVQLQRLASGEFAVDQALFSRINRTVATLEEAAATRDEREQQVVVALEPIEAAVRSSGTGPPAELPAPDHAALLAIAQGAKLREHLLTQRLSVVTASGTRLAYSQFQRLEAAGLVVRDDAHPLHAGQPVTLTDTGRALLAAPHRPATPTAPPAQRPGTWPASSAPRR</sequence>
<feature type="region of interest" description="Disordered" evidence="1">
    <location>
        <begin position="207"/>
        <end position="232"/>
    </location>
</feature>
<reference evidence="2 3" key="1">
    <citation type="journal article" date="2010" name="ChemBioChem">
        <title>Cloning and characterization of the biosynthetic gene cluster of 16-membered macrolide antibiotic FD-891: involvement of a dual functional cytochrome P450 monooxygenase catalyzing epoxidation and hydroxylation.</title>
        <authorList>
            <person name="Kudo F."/>
            <person name="Motegi A."/>
            <person name="Mizoue K."/>
            <person name="Eguchi T."/>
        </authorList>
    </citation>
    <scope>NUCLEOTIDE SEQUENCE [LARGE SCALE GENOMIC DNA]</scope>
    <source>
        <strain evidence="2 3">A-8890</strain>
    </source>
</reference>
<dbReference type="Proteomes" id="UP001321542">
    <property type="component" value="Chromosome"/>
</dbReference>
<dbReference type="Gene3D" id="1.10.10.10">
    <property type="entry name" value="Winged helix-like DNA-binding domain superfamily/Winged helix DNA-binding domain"/>
    <property type="match status" value="1"/>
</dbReference>
<keyword evidence="3" id="KW-1185">Reference proteome</keyword>
<evidence type="ECO:0000256" key="1">
    <source>
        <dbReference type="SAM" id="MobiDB-lite"/>
    </source>
</evidence>
<name>A0ABM7F4V2_9ACTN</name>
<protein>
    <recommendedName>
        <fullName evidence="4">MarR family transcriptional regulator</fullName>
    </recommendedName>
</protein>
<dbReference type="EMBL" id="AP018448">
    <property type="protein sequence ID" value="BBC30769.1"/>
    <property type="molecule type" value="Genomic_DNA"/>
</dbReference>